<sequence>MACDLRHFRETQDQVDLDVEFLQREHEKKENATRDFRETDRKSLLSTPLEIDTTSRRDPIVSRACSDLW</sequence>
<name>A0AAF3EJG4_9BILA</name>
<proteinExistence type="predicted"/>
<evidence type="ECO:0000313" key="1">
    <source>
        <dbReference type="Proteomes" id="UP000887575"/>
    </source>
</evidence>
<evidence type="ECO:0000313" key="2">
    <source>
        <dbReference type="WBParaSite" id="MBELARI_LOCUS14158"/>
    </source>
</evidence>
<protein>
    <submittedName>
        <fullName evidence="2">Uncharacterized protein</fullName>
    </submittedName>
</protein>
<reference evidence="2" key="1">
    <citation type="submission" date="2024-02" db="UniProtKB">
        <authorList>
            <consortium name="WormBaseParasite"/>
        </authorList>
    </citation>
    <scope>IDENTIFICATION</scope>
</reference>
<dbReference type="Proteomes" id="UP000887575">
    <property type="component" value="Unassembled WGS sequence"/>
</dbReference>
<dbReference type="WBParaSite" id="MBELARI_LOCUS14158">
    <property type="protein sequence ID" value="MBELARI_LOCUS14158"/>
    <property type="gene ID" value="MBELARI_LOCUS14158"/>
</dbReference>
<keyword evidence="1" id="KW-1185">Reference proteome</keyword>
<accession>A0AAF3EJG4</accession>
<organism evidence="1 2">
    <name type="scientific">Mesorhabditis belari</name>
    <dbReference type="NCBI Taxonomy" id="2138241"/>
    <lineage>
        <taxon>Eukaryota</taxon>
        <taxon>Metazoa</taxon>
        <taxon>Ecdysozoa</taxon>
        <taxon>Nematoda</taxon>
        <taxon>Chromadorea</taxon>
        <taxon>Rhabditida</taxon>
        <taxon>Rhabditina</taxon>
        <taxon>Rhabditomorpha</taxon>
        <taxon>Rhabditoidea</taxon>
        <taxon>Rhabditidae</taxon>
        <taxon>Mesorhabditinae</taxon>
        <taxon>Mesorhabditis</taxon>
    </lineage>
</organism>
<dbReference type="AlphaFoldDB" id="A0AAF3EJG4"/>